<proteinExistence type="inferred from homology"/>
<evidence type="ECO:0000256" key="4">
    <source>
        <dbReference type="ARBA" id="ARBA00022833"/>
    </source>
</evidence>
<dbReference type="GO" id="GO:0008270">
    <property type="term" value="F:zinc ion binding"/>
    <property type="evidence" value="ECO:0007669"/>
    <property type="project" value="UniProtKB-UniRule"/>
</dbReference>
<evidence type="ECO:0000313" key="9">
    <source>
        <dbReference type="Proteomes" id="UP000032427"/>
    </source>
</evidence>
<reference evidence="9" key="1">
    <citation type="submission" date="2014-09" db="EMBL/GenBank/DDBJ databases">
        <authorList>
            <person name="Hjerde E."/>
        </authorList>
    </citation>
    <scope>NUCLEOTIDE SEQUENCE [LARGE SCALE GENOMIC DNA]</scope>
    <source>
        <strain evidence="9">06/09/139</strain>
    </source>
</reference>
<evidence type="ECO:0000259" key="6">
    <source>
        <dbReference type="Pfam" id="PF04952"/>
    </source>
</evidence>
<comment type="catalytic activity">
    <reaction evidence="5">
        <text>N-succinyl-L-glutamate + H2O = L-glutamate + succinate</text>
        <dbReference type="Rhea" id="RHEA:15169"/>
        <dbReference type="ChEBI" id="CHEBI:15377"/>
        <dbReference type="ChEBI" id="CHEBI:29985"/>
        <dbReference type="ChEBI" id="CHEBI:30031"/>
        <dbReference type="ChEBI" id="CHEBI:58763"/>
        <dbReference type="EC" id="3.5.1.96"/>
    </reaction>
</comment>
<dbReference type="CDD" id="cd03855">
    <property type="entry name" value="M14_ASTE"/>
    <property type="match status" value="1"/>
</dbReference>
<evidence type="ECO:0000256" key="1">
    <source>
        <dbReference type="ARBA" id="ARBA00022503"/>
    </source>
</evidence>
<dbReference type="InterPro" id="IPR050178">
    <property type="entry name" value="AspA/AstE_fam"/>
</dbReference>
<dbReference type="KEGG" id="awd:AWOD_I_1428"/>
<dbReference type="UniPathway" id="UPA00185">
    <property type="reaction ID" value="UER00283"/>
</dbReference>
<evidence type="ECO:0000256" key="3">
    <source>
        <dbReference type="ARBA" id="ARBA00022801"/>
    </source>
</evidence>
<dbReference type="HAMAP" id="MF_00767">
    <property type="entry name" value="Arg_catab_AstE"/>
    <property type="match status" value="1"/>
</dbReference>
<dbReference type="STRING" id="80852.AWOD_I_1428"/>
<sequence>MDHISFIQNTLDLSVPVEEKNWLLSDGTLVIQHDRGVVEFVPNLDFSPQSAIVLSSGIHGNETSPIELLDTIIEDIQSGELSLSQPCLFIYGHPAATHQHTRFIDTNLNRLFSHHQTPNADISEVALANRLMKSVDAFFTKHNTKEKWHLDLHCAIRTSQHYTFAIHPYNHNYKRSEPLLDFLSRSKIEACLFSDAPASTFSWYSAEHYGAHAATVELGKVSKMGENDLSLLSDFDQQLRALISNSDFFNTEKGSSSLVEYQVTRSIMKQSELFSFHFPSDLANFTSFPENELLATDGEVEYAAQAGGESVVFPNANVERGHRACLLVQKIEKTKTQ</sequence>
<dbReference type="GO" id="GO:0019544">
    <property type="term" value="P:L-arginine catabolic process to L-glutamate"/>
    <property type="evidence" value="ECO:0007669"/>
    <property type="project" value="UniProtKB-UniRule"/>
</dbReference>
<dbReference type="GO" id="GO:0019545">
    <property type="term" value="P:L-arginine catabolic process to succinate"/>
    <property type="evidence" value="ECO:0007669"/>
    <property type="project" value="UniProtKB-UniRule"/>
</dbReference>
<dbReference type="GeneID" id="28540986"/>
<dbReference type="GO" id="GO:0009017">
    <property type="term" value="F:succinylglutamate desuccinylase activity"/>
    <property type="evidence" value="ECO:0007669"/>
    <property type="project" value="UniProtKB-EC"/>
</dbReference>
<dbReference type="EMBL" id="LN554846">
    <property type="protein sequence ID" value="CED71503.1"/>
    <property type="molecule type" value="Genomic_DNA"/>
</dbReference>
<keyword evidence="4 5" id="KW-0862">Zinc</keyword>
<dbReference type="Proteomes" id="UP000032427">
    <property type="component" value="Chromosome 1"/>
</dbReference>
<dbReference type="PIRSF" id="PIRSF017020">
    <property type="entry name" value="AstE"/>
    <property type="match status" value="1"/>
</dbReference>
<comment type="similarity">
    <text evidence="5">Belongs to the AspA/AstE family. Succinylglutamate desuccinylase subfamily.</text>
</comment>
<keyword evidence="9" id="KW-1185">Reference proteome</keyword>
<dbReference type="PANTHER" id="PTHR15162:SF7">
    <property type="entry name" value="SUCCINYLGLUTAMATE DESUCCINYLASE"/>
    <property type="match status" value="1"/>
</dbReference>
<gene>
    <name evidence="5" type="primary">astE</name>
    <name evidence="8" type="ORF">AWOD_I_1428</name>
</gene>
<dbReference type="Gene3D" id="3.40.630.10">
    <property type="entry name" value="Zn peptidases"/>
    <property type="match status" value="1"/>
</dbReference>
<accession>A0A090IQ74</accession>
<evidence type="ECO:0000313" key="8">
    <source>
        <dbReference type="EMBL" id="CED71503.1"/>
    </source>
</evidence>
<feature type="binding site" evidence="5">
    <location>
        <position position="59"/>
    </location>
    <ligand>
        <name>Zn(2+)</name>
        <dbReference type="ChEBI" id="CHEBI:29105"/>
    </ligand>
</feature>
<dbReference type="OrthoDB" id="5290473at2"/>
<comment type="cofactor">
    <cofactor evidence="5">
        <name>Zn(2+)</name>
        <dbReference type="ChEBI" id="CHEBI:29105"/>
    </cofactor>
    <text evidence="5">Binds 1 zinc ion per subunit.</text>
</comment>
<dbReference type="HOGENOM" id="CLU_071608_0_0_6"/>
<dbReference type="InterPro" id="IPR007036">
    <property type="entry name" value="Aste_AspA_hybrid_dom"/>
</dbReference>
<organism evidence="8 9">
    <name type="scientific">Aliivibrio wodanis</name>
    <dbReference type="NCBI Taxonomy" id="80852"/>
    <lineage>
        <taxon>Bacteria</taxon>
        <taxon>Pseudomonadati</taxon>
        <taxon>Pseudomonadota</taxon>
        <taxon>Gammaproteobacteria</taxon>
        <taxon>Vibrionales</taxon>
        <taxon>Vibrionaceae</taxon>
        <taxon>Aliivibrio</taxon>
    </lineage>
</organism>
<name>A0A090IQ74_9GAMM</name>
<feature type="domain" description="AstE/AspA barrel-sandwich hybrid" evidence="6">
    <location>
        <begin position="258"/>
        <end position="330"/>
    </location>
</feature>
<dbReference type="PATRIC" id="fig|80852.17.peg.1470"/>
<dbReference type="NCBIfam" id="NF003706">
    <property type="entry name" value="PRK05324.1"/>
    <property type="match status" value="1"/>
</dbReference>
<dbReference type="SUPFAM" id="SSF53187">
    <property type="entry name" value="Zn-dependent exopeptidases"/>
    <property type="match status" value="1"/>
</dbReference>
<dbReference type="InterPro" id="IPR016681">
    <property type="entry name" value="SuccinylGlu_desuccinylase"/>
</dbReference>
<evidence type="ECO:0000256" key="5">
    <source>
        <dbReference type="HAMAP-Rule" id="MF_00767"/>
    </source>
</evidence>
<keyword evidence="3 5" id="KW-0378">Hydrolase</keyword>
<evidence type="ECO:0000259" key="7">
    <source>
        <dbReference type="Pfam" id="PF24827"/>
    </source>
</evidence>
<dbReference type="GO" id="GO:0016788">
    <property type="term" value="F:hydrolase activity, acting on ester bonds"/>
    <property type="evidence" value="ECO:0007669"/>
    <property type="project" value="UniProtKB-UniRule"/>
</dbReference>
<feature type="binding site" evidence="5">
    <location>
        <position position="153"/>
    </location>
    <ligand>
        <name>Zn(2+)</name>
        <dbReference type="ChEBI" id="CHEBI:29105"/>
    </ligand>
</feature>
<dbReference type="Pfam" id="PF24827">
    <property type="entry name" value="AstE_AspA_cat"/>
    <property type="match status" value="1"/>
</dbReference>
<evidence type="ECO:0000256" key="2">
    <source>
        <dbReference type="ARBA" id="ARBA00022723"/>
    </source>
</evidence>
<comment type="pathway">
    <text evidence="5">Amino-acid degradation; L-arginine degradation via AST pathway; L-glutamate and succinate from L-arginine: step 5/5.</text>
</comment>
<dbReference type="InterPro" id="IPR055438">
    <property type="entry name" value="AstE_AspA_cat"/>
</dbReference>
<feature type="active site" evidence="5">
    <location>
        <position position="217"/>
    </location>
</feature>
<dbReference type="PANTHER" id="PTHR15162">
    <property type="entry name" value="ASPARTOACYLASE"/>
    <property type="match status" value="1"/>
</dbReference>
<keyword evidence="2 5" id="KW-0479">Metal-binding</keyword>
<dbReference type="AlphaFoldDB" id="A0A090IQ74"/>
<feature type="binding site" evidence="5">
    <location>
        <position position="62"/>
    </location>
    <ligand>
        <name>Zn(2+)</name>
        <dbReference type="ChEBI" id="CHEBI:29105"/>
    </ligand>
</feature>
<protein>
    <recommendedName>
        <fullName evidence="5">Succinylglutamate desuccinylase</fullName>
        <ecNumber evidence="5">3.5.1.96</ecNumber>
    </recommendedName>
</protein>
<dbReference type="Pfam" id="PF04952">
    <property type="entry name" value="AstE_AspA_hybrid"/>
    <property type="match status" value="1"/>
</dbReference>
<keyword evidence="1 5" id="KW-0056">Arginine metabolism</keyword>
<dbReference type="EC" id="3.5.1.96" evidence="5"/>
<comment type="function">
    <text evidence="5">Transforms N(2)-succinylglutamate into succinate and glutamate.</text>
</comment>
<feature type="domain" description="Succinylglutamate desuccinylase/Aspartoacylase catalytic" evidence="7">
    <location>
        <begin position="50"/>
        <end position="243"/>
    </location>
</feature>